<evidence type="ECO:0000313" key="2">
    <source>
        <dbReference type="Proteomes" id="UP000254454"/>
    </source>
</evidence>
<comment type="caution">
    <text evidence="1">The sequence shown here is derived from an EMBL/GenBank/DDBJ whole genome shotgun (WGS) entry which is preliminary data.</text>
</comment>
<gene>
    <name evidence="1" type="ORF">C4A13_04560</name>
</gene>
<dbReference type="AlphaFoldDB" id="A0A370V9W1"/>
<evidence type="ECO:0000313" key="1">
    <source>
        <dbReference type="EMBL" id="RDR28180.1"/>
    </source>
</evidence>
<sequence length="52" mass="5846">MGKPIKSKTITVRITEEQQQYIDMLIVQGKGKTNAAAIQYLINKHIVLHPKG</sequence>
<name>A0A370V9W1_9ESCH</name>
<evidence type="ECO:0008006" key="3">
    <source>
        <dbReference type="Google" id="ProtNLM"/>
    </source>
</evidence>
<accession>A0A370V9W1</accession>
<reference evidence="1 2" key="1">
    <citation type="submission" date="2018-06" db="EMBL/GenBank/DDBJ databases">
        <title>Recombination Drives Gene Content and Phenotype Evolution in Wild Type E. coli Strains.</title>
        <authorList>
            <person name="Field C.M."/>
            <person name="Silander O.K."/>
            <person name="Van Nimwegen E."/>
        </authorList>
    </citation>
    <scope>NUCLEOTIDE SEQUENCE [LARGE SCALE GENOMIC DNA]</scope>
    <source>
        <strain evidence="1 2">SC344</strain>
    </source>
</reference>
<dbReference type="EMBL" id="QONO01000061">
    <property type="protein sequence ID" value="RDR28180.1"/>
    <property type="molecule type" value="Genomic_DNA"/>
</dbReference>
<organism evidence="1 2">
    <name type="scientific">Escherichia marmotae</name>
    <dbReference type="NCBI Taxonomy" id="1499973"/>
    <lineage>
        <taxon>Bacteria</taxon>
        <taxon>Pseudomonadati</taxon>
        <taxon>Pseudomonadota</taxon>
        <taxon>Gammaproteobacteria</taxon>
        <taxon>Enterobacterales</taxon>
        <taxon>Enterobacteriaceae</taxon>
        <taxon>Escherichia</taxon>
    </lineage>
</organism>
<dbReference type="RefSeq" id="WP_158119677.1">
    <property type="nucleotide sequence ID" value="NZ_QONN01000073.1"/>
</dbReference>
<protein>
    <recommendedName>
        <fullName evidence="3">CopG family transcriptional regulator</fullName>
    </recommendedName>
</protein>
<proteinExistence type="predicted"/>
<dbReference type="Proteomes" id="UP000254454">
    <property type="component" value="Unassembled WGS sequence"/>
</dbReference>